<protein>
    <submittedName>
        <fullName evidence="1">Uncharacterized protein</fullName>
    </submittedName>
</protein>
<dbReference type="AlphaFoldDB" id="A0A822VD01"/>
<organism evidence="1 2">
    <name type="scientific">Agrobacterium tumefaciens str. B6</name>
    <dbReference type="NCBI Taxonomy" id="1183423"/>
    <lineage>
        <taxon>Bacteria</taxon>
        <taxon>Pseudomonadati</taxon>
        <taxon>Pseudomonadota</taxon>
        <taxon>Alphaproteobacteria</taxon>
        <taxon>Hyphomicrobiales</taxon>
        <taxon>Rhizobiaceae</taxon>
        <taxon>Rhizobium/Agrobacterium group</taxon>
        <taxon>Agrobacterium</taxon>
        <taxon>Agrobacterium tumefaciens complex</taxon>
    </lineage>
</organism>
<reference evidence="1 2" key="1">
    <citation type="submission" date="2016-01" db="EMBL/GenBank/DDBJ databases">
        <authorList>
            <person name="Regsiter A."/>
            <person name="william w."/>
        </authorList>
    </citation>
    <scope>NUCLEOTIDE SEQUENCE [LARGE SCALE GENOMIC DNA]</scope>
    <source>
        <strain evidence="1 2">B6</strain>
    </source>
</reference>
<sequence length="84" mass="9271">MQVPRPAFCLSWGALGGLQTASILAAAPFLLAMVGLCVSLWMGLLDDIEVHGHFEELEAKLPRLKRRARQCRRPPNLPTPALRP</sequence>
<accession>A0A822VD01</accession>
<proteinExistence type="predicted"/>
<evidence type="ECO:0000313" key="1">
    <source>
        <dbReference type="EMBL" id="CVI24390.1"/>
    </source>
</evidence>
<gene>
    <name evidence="1" type="ORF">AGR4A_pAt10101</name>
</gene>
<comment type="caution">
    <text evidence="1">The sequence shown here is derived from an EMBL/GenBank/DDBJ whole genome shotgun (WGS) entry which is preliminary data.</text>
</comment>
<dbReference type="EMBL" id="FCNL01000040">
    <property type="protein sequence ID" value="CVI24390.1"/>
    <property type="molecule type" value="Genomic_DNA"/>
</dbReference>
<evidence type="ECO:0000313" key="2">
    <source>
        <dbReference type="Proteomes" id="UP000192074"/>
    </source>
</evidence>
<dbReference type="Proteomes" id="UP000192074">
    <property type="component" value="Unassembled WGS sequence"/>
</dbReference>
<name>A0A822VD01_AGRTU</name>